<evidence type="ECO:0000313" key="3">
    <source>
        <dbReference type="EMBL" id="TQB75421.1"/>
    </source>
</evidence>
<dbReference type="Pfam" id="PF13432">
    <property type="entry name" value="TPR_16"/>
    <property type="match status" value="1"/>
</dbReference>
<protein>
    <submittedName>
        <fullName evidence="3">Transcription factor TFIIIC subunit tfc4</fullName>
    </submittedName>
</protein>
<gene>
    <name evidence="3" type="primary">TFC4</name>
    <name evidence="3" type="ORF">MPDQ_003110</name>
</gene>
<dbReference type="Pfam" id="PF14559">
    <property type="entry name" value="TPR_19"/>
    <property type="match status" value="1"/>
</dbReference>
<feature type="compositionally biased region" description="Polar residues" evidence="2">
    <location>
        <begin position="31"/>
        <end position="45"/>
    </location>
</feature>
<dbReference type="STRING" id="5098.A0A507R3G9"/>
<proteinExistence type="predicted"/>
<evidence type="ECO:0000256" key="2">
    <source>
        <dbReference type="SAM" id="MobiDB-lite"/>
    </source>
</evidence>
<dbReference type="PANTHER" id="PTHR23082:SF0">
    <property type="entry name" value="GENERAL TRANSCRIPTION FACTOR 3C POLYPEPTIDE 3"/>
    <property type="match status" value="1"/>
</dbReference>
<dbReference type="InterPro" id="IPR011990">
    <property type="entry name" value="TPR-like_helical_dom_sf"/>
</dbReference>
<dbReference type="SUPFAM" id="SSF48452">
    <property type="entry name" value="TPR-like"/>
    <property type="match status" value="2"/>
</dbReference>
<comment type="caution">
    <text evidence="3">The sequence shown here is derived from an EMBL/GenBank/DDBJ whole genome shotgun (WGS) entry which is preliminary data.</text>
</comment>
<reference evidence="3 4" key="1">
    <citation type="submission" date="2019-06" db="EMBL/GenBank/DDBJ databases">
        <title>Wine fermentation using esterase from Monascus purpureus.</title>
        <authorList>
            <person name="Geng C."/>
            <person name="Zhang Y."/>
        </authorList>
    </citation>
    <scope>NUCLEOTIDE SEQUENCE [LARGE SCALE GENOMIC DNA]</scope>
    <source>
        <strain evidence="3">HQ1</strain>
    </source>
</reference>
<dbReference type="PANTHER" id="PTHR23082">
    <property type="entry name" value="TRANSCRIPTION INITIATION FACTOR IIIC TFIIIC , POLYPEPTIDE 3-RELATED"/>
    <property type="match status" value="1"/>
</dbReference>
<dbReference type="EMBL" id="VIFY01000020">
    <property type="protein sequence ID" value="TQB75421.1"/>
    <property type="molecule type" value="Genomic_DNA"/>
</dbReference>
<feature type="compositionally biased region" description="Acidic residues" evidence="2">
    <location>
        <begin position="70"/>
        <end position="81"/>
    </location>
</feature>
<organism evidence="3 4">
    <name type="scientific">Monascus purpureus</name>
    <name type="common">Red mold</name>
    <name type="synonym">Monascus anka</name>
    <dbReference type="NCBI Taxonomy" id="5098"/>
    <lineage>
        <taxon>Eukaryota</taxon>
        <taxon>Fungi</taxon>
        <taxon>Dikarya</taxon>
        <taxon>Ascomycota</taxon>
        <taxon>Pezizomycotina</taxon>
        <taxon>Eurotiomycetes</taxon>
        <taxon>Eurotiomycetidae</taxon>
        <taxon>Eurotiales</taxon>
        <taxon>Aspergillaceae</taxon>
        <taxon>Monascus</taxon>
    </lineage>
</organism>
<feature type="repeat" description="TPR" evidence="1">
    <location>
        <begin position="171"/>
        <end position="204"/>
    </location>
</feature>
<dbReference type="Gene3D" id="1.25.40.10">
    <property type="entry name" value="Tetratricopeptide repeat domain"/>
    <property type="match status" value="2"/>
</dbReference>
<feature type="compositionally biased region" description="Acidic residues" evidence="2">
    <location>
        <begin position="96"/>
        <end position="131"/>
    </location>
</feature>
<dbReference type="SMART" id="SM00028">
    <property type="entry name" value="TPR"/>
    <property type="match status" value="6"/>
</dbReference>
<accession>A0A507R3G9</accession>
<keyword evidence="1" id="KW-0802">TPR repeat</keyword>
<feature type="region of interest" description="Disordered" evidence="2">
    <location>
        <begin position="25"/>
        <end position="45"/>
    </location>
</feature>
<dbReference type="InterPro" id="IPR019734">
    <property type="entry name" value="TPR_rpt"/>
</dbReference>
<feature type="region of interest" description="Disordered" evidence="2">
    <location>
        <begin position="65"/>
        <end position="169"/>
    </location>
</feature>
<dbReference type="GO" id="GO:0006383">
    <property type="term" value="P:transcription by RNA polymerase III"/>
    <property type="evidence" value="ECO:0007669"/>
    <property type="project" value="InterPro"/>
</dbReference>
<sequence length="1100" mass="126549">MEGSDGYPVQNPPAEEVMYPDIDETIHYPWQGNQPAQHDSSTTSALDPRLYRDLFSRSTSQLIDQHALESDYDEEEGDADELSFASGEREDQQFVDGDDYSDDPSYDVSEENSTEEEELDDMNVEEADVDESFSRRRRRRGTGRFSGRFGARGGKGIKRGPRKPLEPSPEFKLLHSEATSAFIDGDYDRAIDLVKRAIQINPEMFAAHSLLSEIFLAQGQKDKALTALFSGAHTRPRDATVWAKVARLILERAGEDRQAALNDVIYCYSRVIDINPNNYNARFQRAAIYRELGHNGRAVTEYERILKDVPHNTRALRHLAETYIDLNDVQKALDHYQSSVAHYMTLNPEDAPEFSWSDVNIYGELFSYLGLYAEGLAALKTVSRWLLGRKGDTMWEEFEDDDREWDADDSPRRIKADGYIPKQWPRDSYGLGLPLELRIKLGLFRLKMGYEHKDEALHHFEWLNPEDDSEGARLYDYGDLFREVADALKEVGLIEDALRYYKPIQQTRQLEDAENCYLTVAEHDSRNVESRVQLAKLYENIGMTEQAFKYVNEAVLLGRQETGRQRRRKDTRLEQLAREFRTAEISPELPAKPTTAAPLMETPGTVQTAAPTIRRGEELEVEGQRTELIQFLYSKMQQLQPKVNEGDINATEDWLDIADALLRDFRSNRVFYPLQRNMVFLGYSREAQRRAGKTKNKTLMDEMHEMAGRLQESLGTVPEEPLPAAIPTDYHGIQFDGWLDIFLQYALIVAGQSEPEEAYDTLAAAADASVWYHSKRSTRLIHICWFTCALRAQDEETLTNEARWFIKEYQFVTDTYRLFAMLSRLCGDPHRSLFHSSPNMKFMLRQIKAMDYTLPDDATRSGRVRESIYRERASLTTRDETTGETIGAEKMDVALLVLYGHILYSGNSFFPALNYLFRAYALDGENPAVLLSIGLCYIHHSLKRQSENRHYLIMQGLSFMHEYRRVRERKGSLVQERQEMEFNFARVWHMLGLAHLAIEGYQRVLKLGEEIQLQLELARQRQREEKQGQIKVVLTTENDGDVLMEGLKETMTTAPVQQQQQRDTFVEDFSREAAMALQNIYALNGDLVAAKAVTEKWLVI</sequence>
<keyword evidence="4" id="KW-1185">Reference proteome</keyword>
<dbReference type="PROSITE" id="PS50005">
    <property type="entry name" value="TPR"/>
    <property type="match status" value="1"/>
</dbReference>
<dbReference type="GO" id="GO:0000127">
    <property type="term" value="C:transcription factor TFIIIC complex"/>
    <property type="evidence" value="ECO:0007669"/>
    <property type="project" value="TreeGrafter"/>
</dbReference>
<dbReference type="InterPro" id="IPR039340">
    <property type="entry name" value="Tfc4/TFIIIC-102/Sfc4"/>
</dbReference>
<name>A0A507R3G9_MONPU</name>
<dbReference type="Proteomes" id="UP000319663">
    <property type="component" value="Unassembled WGS sequence"/>
</dbReference>
<evidence type="ECO:0000313" key="4">
    <source>
        <dbReference type="Proteomes" id="UP000319663"/>
    </source>
</evidence>
<dbReference type="AlphaFoldDB" id="A0A507R3G9"/>
<evidence type="ECO:0000256" key="1">
    <source>
        <dbReference type="PROSITE-ProRule" id="PRU00339"/>
    </source>
</evidence>